<protein>
    <submittedName>
        <fullName evidence="2">Uncharacterized protein</fullName>
    </submittedName>
</protein>
<comment type="caution">
    <text evidence="2">The sequence shown here is derived from an EMBL/GenBank/DDBJ whole genome shotgun (WGS) entry which is preliminary data.</text>
</comment>
<evidence type="ECO:0000313" key="2">
    <source>
        <dbReference type="EMBL" id="HJC10909.1"/>
    </source>
</evidence>
<sequence>MNNQKSDNKGQKNTQEKTSWVDHPGLAGMDPAKLAMLNSFAQQSSGKSHQELLPLLMAAASRNRSNGTRFSNAEIETIIEVLKTGKSPEETVRMDRIIQMMKMLQ</sequence>
<organism evidence="2 3">
    <name type="scientific">Candidatus Blautia merdigallinarum</name>
    <dbReference type="NCBI Taxonomy" id="2838495"/>
    <lineage>
        <taxon>Bacteria</taxon>
        <taxon>Bacillati</taxon>
        <taxon>Bacillota</taxon>
        <taxon>Clostridia</taxon>
        <taxon>Lachnospirales</taxon>
        <taxon>Lachnospiraceae</taxon>
        <taxon>Blautia</taxon>
    </lineage>
</organism>
<dbReference type="EMBL" id="DWWV01000112">
    <property type="protein sequence ID" value="HJC10909.1"/>
    <property type="molecule type" value="Genomic_DNA"/>
</dbReference>
<feature type="region of interest" description="Disordered" evidence="1">
    <location>
        <begin position="1"/>
        <end position="27"/>
    </location>
</feature>
<accession>A0A9D2N698</accession>
<reference evidence="2" key="2">
    <citation type="submission" date="2021-04" db="EMBL/GenBank/DDBJ databases">
        <authorList>
            <person name="Gilroy R."/>
        </authorList>
    </citation>
    <scope>NUCLEOTIDE SEQUENCE</scope>
    <source>
        <strain evidence="2">ChiSxjej6B18-287</strain>
    </source>
</reference>
<proteinExistence type="predicted"/>
<feature type="compositionally biased region" description="Basic and acidic residues" evidence="1">
    <location>
        <begin position="1"/>
        <end position="10"/>
    </location>
</feature>
<evidence type="ECO:0000313" key="3">
    <source>
        <dbReference type="Proteomes" id="UP000823893"/>
    </source>
</evidence>
<dbReference type="Proteomes" id="UP000823893">
    <property type="component" value="Unassembled WGS sequence"/>
</dbReference>
<gene>
    <name evidence="2" type="ORF">H9935_08845</name>
</gene>
<name>A0A9D2N698_9FIRM</name>
<reference evidence="2" key="1">
    <citation type="journal article" date="2021" name="PeerJ">
        <title>Extensive microbial diversity within the chicken gut microbiome revealed by metagenomics and culture.</title>
        <authorList>
            <person name="Gilroy R."/>
            <person name="Ravi A."/>
            <person name="Getino M."/>
            <person name="Pursley I."/>
            <person name="Horton D.L."/>
            <person name="Alikhan N.F."/>
            <person name="Baker D."/>
            <person name="Gharbi K."/>
            <person name="Hall N."/>
            <person name="Watson M."/>
            <person name="Adriaenssens E.M."/>
            <person name="Foster-Nyarko E."/>
            <person name="Jarju S."/>
            <person name="Secka A."/>
            <person name="Antonio M."/>
            <person name="Oren A."/>
            <person name="Chaudhuri R.R."/>
            <person name="La Ragione R."/>
            <person name="Hildebrand F."/>
            <person name="Pallen M.J."/>
        </authorList>
    </citation>
    <scope>NUCLEOTIDE SEQUENCE</scope>
    <source>
        <strain evidence="2">ChiSxjej6B18-287</strain>
    </source>
</reference>
<dbReference type="AlphaFoldDB" id="A0A9D2N698"/>
<evidence type="ECO:0000256" key="1">
    <source>
        <dbReference type="SAM" id="MobiDB-lite"/>
    </source>
</evidence>